<dbReference type="SUPFAM" id="SSF52540">
    <property type="entry name" value="P-loop containing nucleoside triphosphate hydrolases"/>
    <property type="match status" value="1"/>
</dbReference>
<dbReference type="Pfam" id="PF24883">
    <property type="entry name" value="NPHP3_N"/>
    <property type="match status" value="1"/>
</dbReference>
<dbReference type="SUPFAM" id="SSF49562">
    <property type="entry name" value="C2 domain (Calcium/lipid-binding domain, CaLB)"/>
    <property type="match status" value="1"/>
</dbReference>
<dbReference type="EMBL" id="JARKIB010000067">
    <property type="protein sequence ID" value="KAJ7749945.1"/>
    <property type="molecule type" value="Genomic_DNA"/>
</dbReference>
<dbReference type="PROSITE" id="PS50004">
    <property type="entry name" value="C2"/>
    <property type="match status" value="1"/>
</dbReference>
<dbReference type="InterPro" id="IPR035892">
    <property type="entry name" value="C2_domain_sf"/>
</dbReference>
<evidence type="ECO:0000256" key="1">
    <source>
        <dbReference type="ARBA" id="ARBA00022737"/>
    </source>
</evidence>
<feature type="domain" description="C2" evidence="2">
    <location>
        <begin position="1"/>
        <end position="105"/>
    </location>
</feature>
<keyword evidence="4" id="KW-1185">Reference proteome</keyword>
<dbReference type="AlphaFoldDB" id="A0AAD7IT71"/>
<dbReference type="InterPro" id="IPR000008">
    <property type="entry name" value="C2_dom"/>
</dbReference>
<gene>
    <name evidence="3" type="ORF">B0H16DRAFT_863427</name>
</gene>
<proteinExistence type="predicted"/>
<keyword evidence="1" id="KW-0677">Repeat</keyword>
<dbReference type="PANTHER" id="PTHR10039">
    <property type="entry name" value="AMELOGENIN"/>
    <property type="match status" value="1"/>
</dbReference>
<organism evidence="3 4">
    <name type="scientific">Mycena metata</name>
    <dbReference type="NCBI Taxonomy" id="1033252"/>
    <lineage>
        <taxon>Eukaryota</taxon>
        <taxon>Fungi</taxon>
        <taxon>Dikarya</taxon>
        <taxon>Basidiomycota</taxon>
        <taxon>Agaricomycotina</taxon>
        <taxon>Agaricomycetes</taxon>
        <taxon>Agaricomycetidae</taxon>
        <taxon>Agaricales</taxon>
        <taxon>Marasmiineae</taxon>
        <taxon>Mycenaceae</taxon>
        <taxon>Mycena</taxon>
    </lineage>
</organism>
<sequence>MLNIKISEIQVYPVRKSRGRRGHFFVRLELNDNMRDTEVLKADSDVVSWDEAFHFDVPNRSRLKFTLRATHHIRSETIVGSGEVVLDSGFLFNDFLHNKTETLETHIRFKVEELPSGSPPAAVRQIAAGRGILDGLRLNANAAVWPGHIPNVELQAGNVSHRNLQDLNLPAMVLITINSIPEAFGFLVNHFSRFAELVGHLSEIHPCVKIAFNVLIVVHKVVADQTERDDRLHQLITTHADMFAFLNKLQMADLEGHRQTIKLLAHQTTECGYFMRDYTKHKFVHRAATNMLRGSTIDSKFTGYEKTFSELKRAFRDNATLDIQITVHRIADEIHQIGTAQALNDLRYAAGARFDRGKQCLSGTREGIIENIFDWVNDSDQSRVLVLSGAAGTGKSAIAHTISLRFDELKRLGSSFFFLPGNHERLPDTLFSTIARDLADLDPNWKDALMEVIRDNYALRKTSSILEQFEEFILRPARRLQFYLGPVVIVIDALDASGNQEDRQSLLSMLSERTKELPPNFRIFVTTRPEPDISHAFRSSKDVLCWDMEDVAGPSNLPDITAFFADELSKVVGLDSNHNDDCSTLAAKSEGNFGQAADACAYLKRPGHSVTPAQRLARLITDPWPMVFAQRAGSMPALYDESDGEGFMPWFNSTLSGIFHRSPSMTGHNFAEEDASQMDGGVNFPVPAPYQY</sequence>
<comment type="caution">
    <text evidence="3">The sequence shown here is derived from an EMBL/GenBank/DDBJ whole genome shotgun (WGS) entry which is preliminary data.</text>
</comment>
<name>A0AAD7IT71_9AGAR</name>
<evidence type="ECO:0000313" key="4">
    <source>
        <dbReference type="Proteomes" id="UP001215598"/>
    </source>
</evidence>
<reference evidence="3" key="1">
    <citation type="submission" date="2023-03" db="EMBL/GenBank/DDBJ databases">
        <title>Massive genome expansion in bonnet fungi (Mycena s.s.) driven by repeated elements and novel gene families across ecological guilds.</title>
        <authorList>
            <consortium name="Lawrence Berkeley National Laboratory"/>
            <person name="Harder C.B."/>
            <person name="Miyauchi S."/>
            <person name="Viragh M."/>
            <person name="Kuo A."/>
            <person name="Thoen E."/>
            <person name="Andreopoulos B."/>
            <person name="Lu D."/>
            <person name="Skrede I."/>
            <person name="Drula E."/>
            <person name="Henrissat B."/>
            <person name="Morin E."/>
            <person name="Kohler A."/>
            <person name="Barry K."/>
            <person name="LaButti K."/>
            <person name="Morin E."/>
            <person name="Salamov A."/>
            <person name="Lipzen A."/>
            <person name="Mereny Z."/>
            <person name="Hegedus B."/>
            <person name="Baldrian P."/>
            <person name="Stursova M."/>
            <person name="Weitz H."/>
            <person name="Taylor A."/>
            <person name="Grigoriev I.V."/>
            <person name="Nagy L.G."/>
            <person name="Martin F."/>
            <person name="Kauserud H."/>
        </authorList>
    </citation>
    <scope>NUCLEOTIDE SEQUENCE</scope>
    <source>
        <strain evidence="3">CBHHK182m</strain>
    </source>
</reference>
<dbReference type="InterPro" id="IPR056884">
    <property type="entry name" value="NPHP3-like_N"/>
</dbReference>
<dbReference type="InterPro" id="IPR027417">
    <property type="entry name" value="P-loop_NTPase"/>
</dbReference>
<accession>A0AAD7IT71</accession>
<dbReference type="Proteomes" id="UP001215598">
    <property type="component" value="Unassembled WGS sequence"/>
</dbReference>
<dbReference type="Gene3D" id="3.40.50.300">
    <property type="entry name" value="P-loop containing nucleotide triphosphate hydrolases"/>
    <property type="match status" value="1"/>
</dbReference>
<evidence type="ECO:0000259" key="2">
    <source>
        <dbReference type="PROSITE" id="PS50004"/>
    </source>
</evidence>
<protein>
    <recommendedName>
        <fullName evidence="2">C2 domain-containing protein</fullName>
    </recommendedName>
</protein>
<evidence type="ECO:0000313" key="3">
    <source>
        <dbReference type="EMBL" id="KAJ7749945.1"/>
    </source>
</evidence>